<dbReference type="EMBL" id="DSEU01000070">
    <property type="protein sequence ID" value="HEM67899.1"/>
    <property type="molecule type" value="Genomic_DNA"/>
</dbReference>
<organism evidence="2">
    <name type="scientific">Ignisphaera aggregans</name>
    <dbReference type="NCBI Taxonomy" id="334771"/>
    <lineage>
        <taxon>Archaea</taxon>
        <taxon>Thermoproteota</taxon>
        <taxon>Thermoprotei</taxon>
        <taxon>Desulfurococcales</taxon>
        <taxon>Desulfurococcaceae</taxon>
        <taxon>Ignisphaera</taxon>
    </lineage>
</organism>
<accession>A0A7J2U5R3</accession>
<keyword evidence="1" id="KW-0812">Transmembrane</keyword>
<gene>
    <name evidence="2" type="ORF">ENO26_10120</name>
</gene>
<dbReference type="AlphaFoldDB" id="A0A7J2U5R3"/>
<sequence length="174" mass="18852">MAKGLSSPLATAIVGFMFIALALYTIHSFLNVVNAVYSIALRRDVYIGCDSLKFYSASLINGTIIKATIVNDGSGSVLDVREINVIIILQSAEGSIYTYSLRQCESPSPGCWIVEDIEAGNNISYSYAEHKFLRPGEVLHIRGSLPSVLGKGFYGYIVAFTRCSRAERVLSGGV</sequence>
<keyword evidence="1" id="KW-1133">Transmembrane helix</keyword>
<comment type="caution">
    <text evidence="2">The sequence shown here is derived from an EMBL/GenBank/DDBJ whole genome shotgun (WGS) entry which is preliminary data.</text>
</comment>
<keyword evidence="1" id="KW-0472">Membrane</keyword>
<protein>
    <submittedName>
        <fullName evidence="2">Uncharacterized protein</fullName>
    </submittedName>
</protein>
<reference evidence="2" key="1">
    <citation type="journal article" date="2020" name="mSystems">
        <title>Genome- and Community-Level Interaction Insights into Carbon Utilization and Element Cycling Functions of Hydrothermarchaeota in Hydrothermal Sediment.</title>
        <authorList>
            <person name="Zhou Z."/>
            <person name="Liu Y."/>
            <person name="Xu W."/>
            <person name="Pan J."/>
            <person name="Luo Z.H."/>
            <person name="Li M."/>
        </authorList>
    </citation>
    <scope>NUCLEOTIDE SEQUENCE [LARGE SCALE GENOMIC DNA]</scope>
    <source>
        <strain evidence="2">SpSt-125</strain>
    </source>
</reference>
<name>A0A7J2U5R3_9CREN</name>
<evidence type="ECO:0000313" key="2">
    <source>
        <dbReference type="EMBL" id="HEM67899.1"/>
    </source>
</evidence>
<proteinExistence type="predicted"/>
<feature type="transmembrane region" description="Helical" evidence="1">
    <location>
        <begin position="12"/>
        <end position="33"/>
    </location>
</feature>
<evidence type="ECO:0000256" key="1">
    <source>
        <dbReference type="SAM" id="Phobius"/>
    </source>
</evidence>